<dbReference type="Pfam" id="PF12741">
    <property type="entry name" value="SusD-like"/>
    <property type="match status" value="1"/>
</dbReference>
<dbReference type="Proteomes" id="UP000679691">
    <property type="component" value="Unassembled WGS sequence"/>
</dbReference>
<dbReference type="AlphaFoldDB" id="A0A8T4HFI7"/>
<keyword evidence="2" id="KW-0449">Lipoprotein</keyword>
<name>A0A8T4HFI7_9SPHI</name>
<dbReference type="InterPro" id="IPR024302">
    <property type="entry name" value="SusD-like"/>
</dbReference>
<keyword evidence="1" id="KW-0732">Signal</keyword>
<dbReference type="Gene3D" id="1.25.40.390">
    <property type="match status" value="1"/>
</dbReference>
<dbReference type="RefSeq" id="WP_353547602.1">
    <property type="nucleotide sequence ID" value="NZ_JAGKSB010000013.1"/>
</dbReference>
<comment type="caution">
    <text evidence="2">The sequence shown here is derived from an EMBL/GenBank/DDBJ whole genome shotgun (WGS) entry which is preliminary data.</text>
</comment>
<evidence type="ECO:0000313" key="3">
    <source>
        <dbReference type="Proteomes" id="UP000679691"/>
    </source>
</evidence>
<proteinExistence type="predicted"/>
<accession>A0A8T4HFI7</accession>
<feature type="signal peptide" evidence="1">
    <location>
        <begin position="1"/>
        <end position="21"/>
    </location>
</feature>
<gene>
    <name evidence="2" type="ORF">J5U18_11105</name>
</gene>
<dbReference type="InterPro" id="IPR011990">
    <property type="entry name" value="TPR-like_helical_dom_sf"/>
</dbReference>
<dbReference type="SUPFAM" id="SSF48452">
    <property type="entry name" value="TPR-like"/>
    <property type="match status" value="1"/>
</dbReference>
<organism evidence="2 3">
    <name type="scientific">Rhinopithecimicrobium faecis</name>
    <dbReference type="NCBI Taxonomy" id="2820698"/>
    <lineage>
        <taxon>Bacteria</taxon>
        <taxon>Pseudomonadati</taxon>
        <taxon>Bacteroidota</taxon>
        <taxon>Sphingobacteriia</taxon>
        <taxon>Sphingobacteriales</taxon>
        <taxon>Sphingobacteriaceae</taxon>
        <taxon>Rhinopithecimicrobium</taxon>
    </lineage>
</organism>
<feature type="chain" id="PRO_5035858370" evidence="1">
    <location>
        <begin position="22"/>
        <end position="525"/>
    </location>
</feature>
<keyword evidence="3" id="KW-1185">Reference proteome</keyword>
<evidence type="ECO:0000313" key="2">
    <source>
        <dbReference type="EMBL" id="MBP3944097.1"/>
    </source>
</evidence>
<dbReference type="EMBL" id="JAGKSB010000013">
    <property type="protein sequence ID" value="MBP3944097.1"/>
    <property type="molecule type" value="Genomic_DNA"/>
</dbReference>
<reference evidence="2" key="1">
    <citation type="submission" date="2021-03" db="EMBL/GenBank/DDBJ databases">
        <authorList>
            <person name="Lu T."/>
            <person name="Wang Q."/>
            <person name="Han X."/>
        </authorList>
    </citation>
    <scope>NUCLEOTIDE SEQUENCE</scope>
    <source>
        <strain evidence="2">WQ 2009</strain>
    </source>
</reference>
<evidence type="ECO:0000256" key="1">
    <source>
        <dbReference type="SAM" id="SignalP"/>
    </source>
</evidence>
<protein>
    <submittedName>
        <fullName evidence="2">SusD/RagB family nutrient-binding outer membrane lipoprotein</fullName>
    </submittedName>
</protein>
<sequence>MKKFVNKNTLLLLSLALLANASCTKDFVKDNVDKNALTAITQAEFPYLFNRALSSATTNATYYETTQNYFADIYAQYFAKSVSTERYNINTIYTGRMFLASYVQVGSQLKTILNTADPQSAEVALANIMWVYNFARLTDVVGPIPYFDALKEDGNTSVKYDAMKDIYADFFLRLNTSISLLKAKDPTTIVFNGKDNLYSGSLNRWVKFANTLKLRLALRISKVDPATAKKWAEEAVQSGVIDANTDNAAIVRSAINMDSNGLAHISTWSGSSMSSTMKSYLAGYEDPRLGIYFQKNFANGKYASRRNGMPASDINTMVGNVSVNANTQQAIAGPYWVTYSTSGSLTANTAARQHILSAAESYFLRAEAALNGWNVGGTAQDFYETGIRKSLEQWGQTNSNTVDAYINSTNLPQAPQDFYNSPAVSTTPIKWANTIALQRKQIGTQKWLAIYPDGWEAWAEFRRTGYPDMYPIINSENPDVPVGTFIKRLTYPQTEYTSNLEGLNVGIKLLGGKDNAATKLWWDID</sequence>